<dbReference type="EMBL" id="BAABLK010000009">
    <property type="protein sequence ID" value="GAA5226004.1"/>
    <property type="molecule type" value="Genomic_DNA"/>
</dbReference>
<keyword evidence="2" id="KW-1185">Reference proteome</keyword>
<organism evidence="1 2">
    <name type="scientific">Paeniglutamicibacter antarcticus</name>
    <dbReference type="NCBI Taxonomy" id="494023"/>
    <lineage>
        <taxon>Bacteria</taxon>
        <taxon>Bacillati</taxon>
        <taxon>Actinomycetota</taxon>
        <taxon>Actinomycetes</taxon>
        <taxon>Micrococcales</taxon>
        <taxon>Micrococcaceae</taxon>
        <taxon>Paeniglutamicibacter</taxon>
    </lineage>
</organism>
<sequence length="93" mass="9555">MGVITAPANSVAVMTQEASEAVVFSSVGNCAISGTTSVCIRETTMPTNARIVTAALGEGFLFVGNAGLDVMGLANWRRGDAPNDAYAPYIRSA</sequence>
<name>A0ABP9TGB4_9MICC</name>
<evidence type="ECO:0000313" key="1">
    <source>
        <dbReference type="EMBL" id="GAA5226004.1"/>
    </source>
</evidence>
<reference evidence="2" key="1">
    <citation type="journal article" date="2019" name="Int. J. Syst. Evol. Microbiol.">
        <title>The Global Catalogue of Microorganisms (GCM) 10K type strain sequencing project: providing services to taxonomists for standard genome sequencing and annotation.</title>
        <authorList>
            <consortium name="The Broad Institute Genomics Platform"/>
            <consortium name="The Broad Institute Genome Sequencing Center for Infectious Disease"/>
            <person name="Wu L."/>
            <person name="Ma J."/>
        </authorList>
    </citation>
    <scope>NUCLEOTIDE SEQUENCE [LARGE SCALE GENOMIC DNA]</scope>
    <source>
        <strain evidence="2">JCM 18952</strain>
    </source>
</reference>
<dbReference type="Proteomes" id="UP001501257">
    <property type="component" value="Unassembled WGS sequence"/>
</dbReference>
<evidence type="ECO:0000313" key="2">
    <source>
        <dbReference type="Proteomes" id="UP001501257"/>
    </source>
</evidence>
<protein>
    <submittedName>
        <fullName evidence="1">Uncharacterized protein</fullName>
    </submittedName>
</protein>
<proteinExistence type="predicted"/>
<comment type="caution">
    <text evidence="1">The sequence shown here is derived from an EMBL/GenBank/DDBJ whole genome shotgun (WGS) entry which is preliminary data.</text>
</comment>
<accession>A0ABP9TGB4</accession>
<gene>
    <name evidence="1" type="ORF">GCM10025778_05340</name>
</gene>